<evidence type="ECO:0000313" key="2">
    <source>
        <dbReference type="EMBL" id="OIQ63443.1"/>
    </source>
</evidence>
<reference evidence="2" key="1">
    <citation type="submission" date="2016-10" db="EMBL/GenBank/DDBJ databases">
        <title>Sequence of Gallionella enrichment culture.</title>
        <authorList>
            <person name="Poehlein A."/>
            <person name="Muehling M."/>
            <person name="Daniel R."/>
        </authorList>
    </citation>
    <scope>NUCLEOTIDE SEQUENCE</scope>
</reference>
<name>A0A1J5PDY8_9ZZZZ</name>
<dbReference type="AntiFam" id="ANF00076">
    <property type="entry name" value="Shadow ORF (opposite copA)"/>
</dbReference>
<feature type="region of interest" description="Disordered" evidence="1">
    <location>
        <begin position="1"/>
        <end position="30"/>
    </location>
</feature>
<accession>A0A1J5PDY8</accession>
<comment type="caution">
    <text evidence="2">The sequence shown here is derived from an EMBL/GenBank/DDBJ whole genome shotgun (WGS) entry which is preliminary data.</text>
</comment>
<feature type="compositionally biased region" description="Basic and acidic residues" evidence="1">
    <location>
        <begin position="1"/>
        <end position="11"/>
    </location>
</feature>
<proteinExistence type="predicted"/>
<sequence length="178" mass="19018">MRLLHHADDLRQQGVGPDLGGAETEGPGLVDRSADHGRPRPLFHRHGFAADHGLVDEGAAIEDLAIDGDAFAGADDHEIAGADRLDRQFDILSPALHPGGLGLQVQQTLDRFARASLGAGLEPAAEQDQGHDHGGGFEVDVVRSGGQRPGKERRHKRICPGRGGAQHHQAVHVRRQPQ</sequence>
<gene>
    <name evidence="2" type="ORF">GALL_550160</name>
</gene>
<dbReference type="EMBL" id="MLJW01009004">
    <property type="protein sequence ID" value="OIQ63443.1"/>
    <property type="molecule type" value="Genomic_DNA"/>
</dbReference>
<organism evidence="2">
    <name type="scientific">mine drainage metagenome</name>
    <dbReference type="NCBI Taxonomy" id="410659"/>
    <lineage>
        <taxon>unclassified sequences</taxon>
        <taxon>metagenomes</taxon>
        <taxon>ecological metagenomes</taxon>
    </lineage>
</organism>
<feature type="compositionally biased region" description="Basic residues" evidence="1">
    <location>
        <begin position="169"/>
        <end position="178"/>
    </location>
</feature>
<evidence type="ECO:0000256" key="1">
    <source>
        <dbReference type="SAM" id="MobiDB-lite"/>
    </source>
</evidence>
<protein>
    <submittedName>
        <fullName evidence="2">Uncharacterized protein</fullName>
    </submittedName>
</protein>
<dbReference type="AlphaFoldDB" id="A0A1J5PDY8"/>
<feature type="region of interest" description="Disordered" evidence="1">
    <location>
        <begin position="122"/>
        <end position="178"/>
    </location>
</feature>